<evidence type="ECO:0000256" key="3">
    <source>
        <dbReference type="PROSITE-ProRule" id="PRU00089"/>
    </source>
</evidence>
<evidence type="ECO:0000256" key="4">
    <source>
        <dbReference type="SAM" id="MobiDB-lite"/>
    </source>
</evidence>
<feature type="compositionally biased region" description="Polar residues" evidence="4">
    <location>
        <begin position="142"/>
        <end position="155"/>
    </location>
</feature>
<feature type="region of interest" description="Disordered" evidence="4">
    <location>
        <begin position="768"/>
        <end position="809"/>
    </location>
</feature>
<dbReference type="GO" id="GO:0005634">
    <property type="term" value="C:nucleus"/>
    <property type="evidence" value="ECO:0007669"/>
    <property type="project" value="UniProtKB-SubCell"/>
</dbReference>
<evidence type="ECO:0000313" key="6">
    <source>
        <dbReference type="EMBL" id="RSH91544.1"/>
    </source>
</evidence>
<dbReference type="InterPro" id="IPR001766">
    <property type="entry name" value="Fork_head_dom"/>
</dbReference>
<dbReference type="SMART" id="SM00339">
    <property type="entry name" value="FH"/>
    <property type="match status" value="1"/>
</dbReference>
<evidence type="ECO:0000259" key="5">
    <source>
        <dbReference type="PROSITE" id="PS50039"/>
    </source>
</evidence>
<dbReference type="GO" id="GO:0000978">
    <property type="term" value="F:RNA polymerase II cis-regulatory region sequence-specific DNA binding"/>
    <property type="evidence" value="ECO:0007669"/>
    <property type="project" value="TreeGrafter"/>
</dbReference>
<dbReference type="PRINTS" id="PR00053">
    <property type="entry name" value="FORKHEAD"/>
</dbReference>
<feature type="compositionally biased region" description="Polar residues" evidence="4">
    <location>
        <begin position="368"/>
        <end position="388"/>
    </location>
</feature>
<feature type="region of interest" description="Disordered" evidence="4">
    <location>
        <begin position="142"/>
        <end position="175"/>
    </location>
</feature>
<feature type="region of interest" description="Disordered" evidence="4">
    <location>
        <begin position="816"/>
        <end position="835"/>
    </location>
</feature>
<feature type="region of interest" description="Disordered" evidence="4">
    <location>
        <begin position="187"/>
        <end position="206"/>
    </location>
</feature>
<comment type="caution">
    <text evidence="6">The sequence shown here is derived from an EMBL/GenBank/DDBJ whole genome shotgun (WGS) entry which is preliminary data.</text>
</comment>
<name>A0A427YKB7_9TREE</name>
<proteinExistence type="predicted"/>
<keyword evidence="7" id="KW-1185">Reference proteome</keyword>
<accession>A0A427YKB7</accession>
<dbReference type="Gene3D" id="1.10.10.10">
    <property type="entry name" value="Winged helix-like DNA-binding domain superfamily/Winged helix DNA-binding domain"/>
    <property type="match status" value="1"/>
</dbReference>
<dbReference type="OrthoDB" id="5954824at2759"/>
<dbReference type="PANTHER" id="PTHR11829:SF343">
    <property type="entry name" value="FORK-HEAD DOMAIN-CONTAINING PROTEIN"/>
    <property type="match status" value="1"/>
</dbReference>
<feature type="compositionally biased region" description="Basic and acidic residues" evidence="4">
    <location>
        <begin position="468"/>
        <end position="482"/>
    </location>
</feature>
<feature type="domain" description="Fork-head" evidence="5">
    <location>
        <begin position="692"/>
        <end position="794"/>
    </location>
</feature>
<protein>
    <submittedName>
        <fullName evidence="6">Forkhead box protein</fullName>
    </submittedName>
</protein>
<sequence length="873" mass="92928">MHMPEQRATSNLLAYLYITSTPVPLPPGSCLLTKPVQPLHPRPSYLRMPYADRNSPLAAATDSQLAKVSFVHAQDTFRRGHAGHAGSGQVLFQAGLPNPPIPTQGLGLPLSAHPRLQLAFPFTDRPIPSALRYPPTFDPSLHHTSSRYSAQQYTPFSPYRPGEYGRSGGLTSGASKNKVERRLFGLFDDEEEEGEGKGRNRGSSPLAPAFQAKMVLRKGAPVDLISWLRKNFHHIPSANTAPTTCPSMSLLAIRTLLLERFPRVPEPDELAKAVTAAFPHGSWDYPSAGSSEPPMIRGLVWHGKDRSDDLDEEVTPHPVGGIANHNVTTPVKEVPQIVTRSSARASGGAKGKNGILNGNPDLGHGGITSASRSPTQSTLVSPISSSTRKLLPDTPARSVLEEFAEIATLAEKTPVSKARSLPGDGGETMVPAPAYALANICNSFDNASAASSGFGSGIGMDRKRRRSQSPDHFGRRRASTPDKLHGLLAAAEAVEGSPITHLLGHGHKRRRTIGATTGMRDVMDYPRKRHGFRGNATVSPAIGPRSHLPNVAEDGPILDADLDADLDFDVDADTSMELDGDGEGEVNSASSAEVEVLDRFALGRIGRAHTESSASQKSVSNVSTALGAGPSMGTYSGVVPPSTASQANGMGTSLAASDGGVGTGIGATRAAPRQRKANELPTEGDNPGVDCKPPYPYHELIRHAIENAQDRRLQLSQIYSSIADRFPFFKTLDDKKTAGWQNSIRHNLSLKKMFVRLNKVDGVPDEGGKGGWWTVQAGVPDEGRPGRKAKAKRRGNDDSELGADLGSIAGPGAGVGGGVAGDFEGGKSPQPSTPITTLYLPIPLWTARSLGRSTARPLDRLTARIHYPSVSHR</sequence>
<dbReference type="InterPro" id="IPR030456">
    <property type="entry name" value="TF_fork_head_CS_2"/>
</dbReference>
<keyword evidence="2 3" id="KW-0539">Nucleus</keyword>
<dbReference type="EMBL" id="RSCD01000008">
    <property type="protein sequence ID" value="RSH91544.1"/>
    <property type="molecule type" value="Genomic_DNA"/>
</dbReference>
<feature type="DNA-binding region" description="Fork-head" evidence="3">
    <location>
        <begin position="692"/>
        <end position="794"/>
    </location>
</feature>
<reference evidence="6 7" key="1">
    <citation type="submission" date="2018-11" db="EMBL/GenBank/DDBJ databases">
        <title>Genome sequence of Saitozyma podzolica DSM 27192.</title>
        <authorList>
            <person name="Aliyu H."/>
            <person name="Gorte O."/>
            <person name="Ochsenreither K."/>
        </authorList>
    </citation>
    <scope>NUCLEOTIDE SEQUENCE [LARGE SCALE GENOMIC DNA]</scope>
    <source>
        <strain evidence="6 7">DSM 27192</strain>
    </source>
</reference>
<dbReference type="PROSITE" id="PS50039">
    <property type="entry name" value="FORK_HEAD_3"/>
    <property type="match status" value="1"/>
</dbReference>
<dbReference type="AlphaFoldDB" id="A0A427YKB7"/>
<evidence type="ECO:0000256" key="1">
    <source>
        <dbReference type="ARBA" id="ARBA00023125"/>
    </source>
</evidence>
<dbReference type="InterPro" id="IPR036388">
    <property type="entry name" value="WH-like_DNA-bd_sf"/>
</dbReference>
<organism evidence="6 7">
    <name type="scientific">Saitozyma podzolica</name>
    <dbReference type="NCBI Taxonomy" id="1890683"/>
    <lineage>
        <taxon>Eukaryota</taxon>
        <taxon>Fungi</taxon>
        <taxon>Dikarya</taxon>
        <taxon>Basidiomycota</taxon>
        <taxon>Agaricomycotina</taxon>
        <taxon>Tremellomycetes</taxon>
        <taxon>Tremellales</taxon>
        <taxon>Trimorphomycetaceae</taxon>
        <taxon>Saitozyma</taxon>
    </lineage>
</organism>
<comment type="subcellular location">
    <subcellularLocation>
        <location evidence="3">Nucleus</location>
    </subcellularLocation>
</comment>
<dbReference type="Proteomes" id="UP000279259">
    <property type="component" value="Unassembled WGS sequence"/>
</dbReference>
<evidence type="ECO:0000313" key="7">
    <source>
        <dbReference type="Proteomes" id="UP000279259"/>
    </source>
</evidence>
<dbReference type="CDD" id="cd00059">
    <property type="entry name" value="FH_FOX"/>
    <property type="match status" value="1"/>
</dbReference>
<dbReference type="STRING" id="1890683.A0A427YKB7"/>
<dbReference type="PROSITE" id="PS00658">
    <property type="entry name" value="FORK_HEAD_2"/>
    <property type="match status" value="1"/>
</dbReference>
<dbReference type="SUPFAM" id="SSF46785">
    <property type="entry name" value="Winged helix' DNA-binding domain"/>
    <property type="match status" value="1"/>
</dbReference>
<dbReference type="PANTHER" id="PTHR11829">
    <property type="entry name" value="FORKHEAD BOX PROTEIN"/>
    <property type="match status" value="1"/>
</dbReference>
<feature type="region of interest" description="Disordered" evidence="4">
    <location>
        <begin position="341"/>
        <end position="390"/>
    </location>
</feature>
<dbReference type="Pfam" id="PF00250">
    <property type="entry name" value="Forkhead"/>
    <property type="match status" value="1"/>
</dbReference>
<dbReference type="GO" id="GO:0000981">
    <property type="term" value="F:DNA-binding transcription factor activity, RNA polymerase II-specific"/>
    <property type="evidence" value="ECO:0007669"/>
    <property type="project" value="TreeGrafter"/>
</dbReference>
<gene>
    <name evidence="6" type="primary">CNFKH1</name>
    <name evidence="6" type="ORF">EHS25_009843</name>
</gene>
<dbReference type="InterPro" id="IPR050211">
    <property type="entry name" value="FOX_domain-containing"/>
</dbReference>
<feature type="region of interest" description="Disordered" evidence="4">
    <location>
        <begin position="452"/>
        <end position="482"/>
    </location>
</feature>
<dbReference type="InterPro" id="IPR036390">
    <property type="entry name" value="WH_DNA-bd_sf"/>
</dbReference>
<evidence type="ECO:0000256" key="2">
    <source>
        <dbReference type="ARBA" id="ARBA00023242"/>
    </source>
</evidence>
<keyword evidence="1 3" id="KW-0238">DNA-binding</keyword>
<feature type="region of interest" description="Disordered" evidence="4">
    <location>
        <begin position="525"/>
        <end position="547"/>
    </location>
</feature>
<feature type="region of interest" description="Disordered" evidence="4">
    <location>
        <begin position="669"/>
        <end position="690"/>
    </location>
</feature>